<accession>A0A151T9F0</accession>
<dbReference type="Gramene" id="C.cajan_17728.t">
    <property type="protein sequence ID" value="C.cajan_17728.t.cds1"/>
    <property type="gene ID" value="C.cajan_17728"/>
</dbReference>
<reference evidence="1 2" key="1">
    <citation type="journal article" date="2012" name="Nat. Biotechnol.">
        <title>Draft genome sequence of pigeonpea (Cajanus cajan), an orphan legume crop of resource-poor farmers.</title>
        <authorList>
            <person name="Varshney R.K."/>
            <person name="Chen W."/>
            <person name="Li Y."/>
            <person name="Bharti A.K."/>
            <person name="Saxena R.K."/>
            <person name="Schlueter J.A."/>
            <person name="Donoghue M.T."/>
            <person name="Azam S."/>
            <person name="Fan G."/>
            <person name="Whaley A.M."/>
            <person name="Farmer A.D."/>
            <person name="Sheridan J."/>
            <person name="Iwata A."/>
            <person name="Tuteja R."/>
            <person name="Penmetsa R.V."/>
            <person name="Wu W."/>
            <person name="Upadhyaya H.D."/>
            <person name="Yang S.P."/>
            <person name="Shah T."/>
            <person name="Saxena K.B."/>
            <person name="Michael T."/>
            <person name="McCombie W.R."/>
            <person name="Yang B."/>
            <person name="Zhang G."/>
            <person name="Yang H."/>
            <person name="Wang J."/>
            <person name="Spillane C."/>
            <person name="Cook D.R."/>
            <person name="May G.D."/>
            <person name="Xu X."/>
            <person name="Jackson S.A."/>
        </authorList>
    </citation>
    <scope>NUCLEOTIDE SEQUENCE [LARGE SCALE GENOMIC DNA]</scope>
    <source>
        <strain evidence="2">cv. Asha</strain>
    </source>
</reference>
<protein>
    <submittedName>
        <fullName evidence="1">Copia protein</fullName>
    </submittedName>
</protein>
<name>A0A151T9F0_CAJCA</name>
<organism evidence="1 2">
    <name type="scientific">Cajanus cajan</name>
    <name type="common">Pigeon pea</name>
    <name type="synonym">Cajanus indicus</name>
    <dbReference type="NCBI Taxonomy" id="3821"/>
    <lineage>
        <taxon>Eukaryota</taxon>
        <taxon>Viridiplantae</taxon>
        <taxon>Streptophyta</taxon>
        <taxon>Embryophyta</taxon>
        <taxon>Tracheophyta</taxon>
        <taxon>Spermatophyta</taxon>
        <taxon>Magnoliopsida</taxon>
        <taxon>eudicotyledons</taxon>
        <taxon>Gunneridae</taxon>
        <taxon>Pentapetalae</taxon>
        <taxon>rosids</taxon>
        <taxon>fabids</taxon>
        <taxon>Fabales</taxon>
        <taxon>Fabaceae</taxon>
        <taxon>Papilionoideae</taxon>
        <taxon>50 kb inversion clade</taxon>
        <taxon>NPAAA clade</taxon>
        <taxon>indigoferoid/millettioid clade</taxon>
        <taxon>Phaseoleae</taxon>
        <taxon>Cajanus</taxon>
    </lineage>
</organism>
<proteinExistence type="predicted"/>
<keyword evidence="2" id="KW-1185">Reference proteome</keyword>
<sequence>MKDLERIKFYLGLQIEYLENEILVHQKAYITKVLKKFYMDKSHSFYTSMVVRSLDVNKDPFRLQEKDEEILAPEVPYLGAIGALMYLANYTRLDITFVINFLARYSYSPTRCLKGIMNIWLLYSNVPKLELNGYIDTDYLLDPHNDKSQAGYLFTSDGTIISW</sequence>
<gene>
    <name evidence="1" type="ORF">KK1_018251</name>
</gene>
<dbReference type="PANTHER" id="PTHR11439:SF486">
    <property type="entry name" value="RLK (RECEPTOR-LIKE KINASE) PROTEIN, PUTATIVE-RELATED"/>
    <property type="match status" value="1"/>
</dbReference>
<dbReference type="AlphaFoldDB" id="A0A151T9F0"/>
<evidence type="ECO:0000313" key="1">
    <source>
        <dbReference type="EMBL" id="KYP63672.1"/>
    </source>
</evidence>
<dbReference type="Proteomes" id="UP000075243">
    <property type="component" value="Chromosome 7"/>
</dbReference>
<dbReference type="EMBL" id="CM003609">
    <property type="protein sequence ID" value="KYP63672.1"/>
    <property type="molecule type" value="Genomic_DNA"/>
</dbReference>
<evidence type="ECO:0000313" key="2">
    <source>
        <dbReference type="Proteomes" id="UP000075243"/>
    </source>
</evidence>
<dbReference type="PANTHER" id="PTHR11439">
    <property type="entry name" value="GAG-POL-RELATED RETROTRANSPOSON"/>
    <property type="match status" value="1"/>
</dbReference>